<dbReference type="PROSITE" id="PS50110">
    <property type="entry name" value="RESPONSE_REGULATORY"/>
    <property type="match status" value="1"/>
</dbReference>
<evidence type="ECO:0000313" key="8">
    <source>
        <dbReference type="Proteomes" id="UP000568751"/>
    </source>
</evidence>
<feature type="domain" description="Response regulatory" evidence="6">
    <location>
        <begin position="9"/>
        <end position="122"/>
    </location>
</feature>
<dbReference type="SUPFAM" id="SSF52540">
    <property type="entry name" value="P-loop containing nucleoside triphosphate hydrolases"/>
    <property type="match status" value="1"/>
</dbReference>
<gene>
    <name evidence="7" type="ORF">H0A76_06005</name>
</gene>
<evidence type="ECO:0000256" key="4">
    <source>
        <dbReference type="PROSITE-ProRule" id="PRU00169"/>
    </source>
</evidence>
<dbReference type="EMBL" id="JACCHT010000001">
    <property type="protein sequence ID" value="NYT27481.1"/>
    <property type="molecule type" value="Genomic_DNA"/>
</dbReference>
<dbReference type="PROSITE" id="PS50045">
    <property type="entry name" value="SIGMA54_INTERACT_4"/>
    <property type="match status" value="1"/>
</dbReference>
<dbReference type="SMART" id="SM00448">
    <property type="entry name" value="REC"/>
    <property type="match status" value="1"/>
</dbReference>
<protein>
    <submittedName>
        <fullName evidence="7">Sigma-54-dependent Fis family transcriptional regulator</fullName>
    </submittedName>
</protein>
<evidence type="ECO:0000259" key="6">
    <source>
        <dbReference type="PROSITE" id="PS50110"/>
    </source>
</evidence>
<sequence>MYKKPVKAKILIVDADKSDQVLYATALNPNFKCYFADNAQDAWEVLYEYAIQVVIADEKIENMTGVDFLTQVQKQYPEIVRLMIANFRNIESCVNVNIAGIYQFLYKPWRPDNLRLIVNNAVKIFNFQDKGKITPLEFKGNLLKTTTRVITSGGKPKDSCKKYAFDQLVRSKESPLNNLCGDVQQFSSYDIPVLIYGESGTGKELFAKAIHYYSSRESKPLIIENCAALPDDLLESELFGHVKGAFTGAYNDKTGLLEQANGGTIFLDEIGDISPPFKLNYCVHCKKKRFVS</sequence>
<dbReference type="Gene3D" id="3.40.50.300">
    <property type="entry name" value="P-loop containing nucleotide triphosphate hydrolases"/>
    <property type="match status" value="1"/>
</dbReference>
<dbReference type="InterPro" id="IPR011006">
    <property type="entry name" value="CheY-like_superfamily"/>
</dbReference>
<proteinExistence type="predicted"/>
<evidence type="ECO:0000313" key="7">
    <source>
        <dbReference type="EMBL" id="NYT27481.1"/>
    </source>
</evidence>
<dbReference type="Proteomes" id="UP000568751">
    <property type="component" value="Unassembled WGS sequence"/>
</dbReference>
<organism evidence="7 8">
    <name type="scientific">Candidatus Thiodubiliella endoseptemdiera</name>
    <dbReference type="NCBI Taxonomy" id="2738886"/>
    <lineage>
        <taxon>Bacteria</taxon>
        <taxon>Pseudomonadati</taxon>
        <taxon>Pseudomonadota</taxon>
        <taxon>Gammaproteobacteria</taxon>
        <taxon>Candidatus Pseudothioglobaceae</taxon>
        <taxon>Candidatus Thiodubiliella</taxon>
    </lineage>
</organism>
<dbReference type="SUPFAM" id="SSF52172">
    <property type="entry name" value="CheY-like"/>
    <property type="match status" value="1"/>
</dbReference>
<dbReference type="Pfam" id="PF00158">
    <property type="entry name" value="Sigma54_activat"/>
    <property type="match status" value="1"/>
</dbReference>
<dbReference type="Pfam" id="PF00072">
    <property type="entry name" value="Response_reg"/>
    <property type="match status" value="1"/>
</dbReference>
<evidence type="ECO:0000256" key="1">
    <source>
        <dbReference type="ARBA" id="ARBA00022741"/>
    </source>
</evidence>
<keyword evidence="3" id="KW-0238">DNA-binding</keyword>
<dbReference type="PANTHER" id="PTHR32071:SF117">
    <property type="entry name" value="PTS-DEPENDENT DIHYDROXYACETONE KINASE OPERON REGULATORY PROTEIN-RELATED"/>
    <property type="match status" value="1"/>
</dbReference>
<dbReference type="GO" id="GO:0005524">
    <property type="term" value="F:ATP binding"/>
    <property type="evidence" value="ECO:0007669"/>
    <property type="project" value="UniProtKB-KW"/>
</dbReference>
<evidence type="ECO:0000256" key="3">
    <source>
        <dbReference type="ARBA" id="ARBA00023125"/>
    </source>
</evidence>
<dbReference type="GO" id="GO:0006355">
    <property type="term" value="P:regulation of DNA-templated transcription"/>
    <property type="evidence" value="ECO:0007669"/>
    <property type="project" value="InterPro"/>
</dbReference>
<name>A0A853F3C3_9GAMM</name>
<dbReference type="PANTHER" id="PTHR32071">
    <property type="entry name" value="TRANSCRIPTIONAL REGULATORY PROTEIN"/>
    <property type="match status" value="1"/>
</dbReference>
<dbReference type="PROSITE" id="PS00675">
    <property type="entry name" value="SIGMA54_INTERACT_1"/>
    <property type="match status" value="1"/>
</dbReference>
<evidence type="ECO:0000259" key="5">
    <source>
        <dbReference type="PROSITE" id="PS50045"/>
    </source>
</evidence>
<comment type="caution">
    <text evidence="7">The sequence shown here is derived from an EMBL/GenBank/DDBJ whole genome shotgun (WGS) entry which is preliminary data.</text>
</comment>
<dbReference type="Gene3D" id="3.40.50.2300">
    <property type="match status" value="1"/>
</dbReference>
<accession>A0A853F3C3</accession>
<keyword evidence="2" id="KW-0067">ATP-binding</keyword>
<dbReference type="AlphaFoldDB" id="A0A853F3C3"/>
<dbReference type="PROSITE" id="PS00676">
    <property type="entry name" value="SIGMA54_INTERACT_2"/>
    <property type="match status" value="1"/>
</dbReference>
<feature type="modified residue" description="4-aspartylphosphate" evidence="4">
    <location>
        <position position="57"/>
    </location>
</feature>
<reference evidence="7 8" key="1">
    <citation type="submission" date="2020-05" db="EMBL/GenBank/DDBJ databases">
        <title>Horizontal transmission and recombination maintain forever young bacterial symbiont genomes.</title>
        <authorList>
            <person name="Russell S.L."/>
            <person name="Pepper-Tunick E."/>
            <person name="Svedberg J."/>
            <person name="Byrne A."/>
            <person name="Ruelas Castillo J."/>
            <person name="Vollmers C."/>
            <person name="Beinart R.A."/>
            <person name="Corbett-Detig R."/>
        </authorList>
    </citation>
    <scope>NUCLEOTIDE SEQUENCE [LARGE SCALE GENOMIC DNA]</scope>
    <source>
        <strain evidence="7">455</strain>
    </source>
</reference>
<feature type="domain" description="Sigma-54 factor interaction" evidence="5">
    <location>
        <begin position="169"/>
        <end position="278"/>
    </location>
</feature>
<keyword evidence="4" id="KW-0597">Phosphoprotein</keyword>
<dbReference type="InterPro" id="IPR025662">
    <property type="entry name" value="Sigma_54_int_dom_ATP-bd_1"/>
</dbReference>
<dbReference type="InterPro" id="IPR027417">
    <property type="entry name" value="P-loop_NTPase"/>
</dbReference>
<dbReference type="InterPro" id="IPR025943">
    <property type="entry name" value="Sigma_54_int_dom_ATP-bd_2"/>
</dbReference>
<dbReference type="InterPro" id="IPR002078">
    <property type="entry name" value="Sigma_54_int"/>
</dbReference>
<evidence type="ECO:0000256" key="2">
    <source>
        <dbReference type="ARBA" id="ARBA00022840"/>
    </source>
</evidence>
<dbReference type="GO" id="GO:0000160">
    <property type="term" value="P:phosphorelay signal transduction system"/>
    <property type="evidence" value="ECO:0007669"/>
    <property type="project" value="InterPro"/>
</dbReference>
<dbReference type="CDD" id="cd00009">
    <property type="entry name" value="AAA"/>
    <property type="match status" value="1"/>
</dbReference>
<keyword evidence="1" id="KW-0547">Nucleotide-binding</keyword>
<dbReference type="InterPro" id="IPR001789">
    <property type="entry name" value="Sig_transdc_resp-reg_receiver"/>
</dbReference>
<dbReference type="GO" id="GO:0003677">
    <property type="term" value="F:DNA binding"/>
    <property type="evidence" value="ECO:0007669"/>
    <property type="project" value="UniProtKB-KW"/>
</dbReference>